<keyword evidence="2" id="KW-1185">Reference proteome</keyword>
<organism evidence="1 2">
    <name type="scientific">Phytophthora infestans</name>
    <name type="common">Potato late blight agent</name>
    <name type="synonym">Botrytis infestans</name>
    <dbReference type="NCBI Taxonomy" id="4787"/>
    <lineage>
        <taxon>Eukaryota</taxon>
        <taxon>Sar</taxon>
        <taxon>Stramenopiles</taxon>
        <taxon>Oomycota</taxon>
        <taxon>Peronosporomycetes</taxon>
        <taxon>Peronosporales</taxon>
        <taxon>Peronosporaceae</taxon>
        <taxon>Phytophthora</taxon>
    </lineage>
</organism>
<evidence type="ECO:0000313" key="2">
    <source>
        <dbReference type="Proteomes" id="UP000602510"/>
    </source>
</evidence>
<name>A0A833TJ57_PHYIN</name>
<evidence type="ECO:0000313" key="1">
    <source>
        <dbReference type="EMBL" id="KAF4041756.1"/>
    </source>
</evidence>
<dbReference type="EMBL" id="WSZM01000113">
    <property type="protein sequence ID" value="KAF4041756.1"/>
    <property type="molecule type" value="Genomic_DNA"/>
</dbReference>
<dbReference type="Proteomes" id="UP000602510">
    <property type="component" value="Unassembled WGS sequence"/>
</dbReference>
<sequence length="63" mass="7191">MHCISYVSLEPSSSAMRQPVLGEAEDNLVVDMIDNLRIIKEKVTCEWGVNQAQQLFHKSRSEE</sequence>
<protein>
    <submittedName>
        <fullName evidence="1">Uncharacterized protein</fullName>
    </submittedName>
</protein>
<gene>
    <name evidence="1" type="ORF">GN244_ATG05971</name>
</gene>
<dbReference type="AlphaFoldDB" id="A0A833TJ57"/>
<reference evidence="1" key="1">
    <citation type="submission" date="2020-04" db="EMBL/GenBank/DDBJ databases">
        <title>Hybrid Assembly of Korean Phytophthora infestans isolates.</title>
        <authorList>
            <person name="Prokchorchik M."/>
            <person name="Lee Y."/>
            <person name="Seo J."/>
            <person name="Cho J.-H."/>
            <person name="Park Y.-E."/>
            <person name="Jang D.-C."/>
            <person name="Im J.-S."/>
            <person name="Choi J.-G."/>
            <person name="Park H.-J."/>
            <person name="Lee G.-B."/>
            <person name="Lee Y.-G."/>
            <person name="Hong S.-Y."/>
            <person name="Cho K."/>
            <person name="Sohn K.H."/>
        </authorList>
    </citation>
    <scope>NUCLEOTIDE SEQUENCE</scope>
    <source>
        <strain evidence="1">KR_1_A1</strain>
    </source>
</reference>
<accession>A0A833TJ57</accession>
<proteinExistence type="predicted"/>
<comment type="caution">
    <text evidence="1">The sequence shown here is derived from an EMBL/GenBank/DDBJ whole genome shotgun (WGS) entry which is preliminary data.</text>
</comment>